<dbReference type="OrthoDB" id="659514at2759"/>
<feature type="compositionally biased region" description="Polar residues" evidence="1">
    <location>
        <begin position="34"/>
        <end position="43"/>
    </location>
</feature>
<evidence type="ECO:0000313" key="3">
    <source>
        <dbReference type="Proteomes" id="UP000729402"/>
    </source>
</evidence>
<comment type="caution">
    <text evidence="2">The sequence shown here is derived from an EMBL/GenBank/DDBJ whole genome shotgun (WGS) entry which is preliminary data.</text>
</comment>
<proteinExistence type="predicted"/>
<organism evidence="2 3">
    <name type="scientific">Zizania palustris</name>
    <name type="common">Northern wild rice</name>
    <dbReference type="NCBI Taxonomy" id="103762"/>
    <lineage>
        <taxon>Eukaryota</taxon>
        <taxon>Viridiplantae</taxon>
        <taxon>Streptophyta</taxon>
        <taxon>Embryophyta</taxon>
        <taxon>Tracheophyta</taxon>
        <taxon>Spermatophyta</taxon>
        <taxon>Magnoliopsida</taxon>
        <taxon>Liliopsida</taxon>
        <taxon>Poales</taxon>
        <taxon>Poaceae</taxon>
        <taxon>BOP clade</taxon>
        <taxon>Oryzoideae</taxon>
        <taxon>Oryzeae</taxon>
        <taxon>Zizaniinae</taxon>
        <taxon>Zizania</taxon>
    </lineage>
</organism>
<dbReference type="EMBL" id="JAAALK010000288">
    <property type="protein sequence ID" value="KAG8051947.1"/>
    <property type="molecule type" value="Genomic_DNA"/>
</dbReference>
<protein>
    <submittedName>
        <fullName evidence="2">Uncharacterized protein</fullName>
    </submittedName>
</protein>
<keyword evidence="3" id="KW-1185">Reference proteome</keyword>
<evidence type="ECO:0000313" key="2">
    <source>
        <dbReference type="EMBL" id="KAG8051947.1"/>
    </source>
</evidence>
<feature type="region of interest" description="Disordered" evidence="1">
    <location>
        <begin position="1"/>
        <end position="43"/>
    </location>
</feature>
<evidence type="ECO:0000256" key="1">
    <source>
        <dbReference type="SAM" id="MobiDB-lite"/>
    </source>
</evidence>
<dbReference type="Proteomes" id="UP000729402">
    <property type="component" value="Unassembled WGS sequence"/>
</dbReference>
<gene>
    <name evidence="2" type="ORF">GUJ93_ZPchr0001g30306</name>
</gene>
<reference evidence="2" key="1">
    <citation type="journal article" date="2021" name="bioRxiv">
        <title>Whole Genome Assembly and Annotation of Northern Wild Rice, Zizania palustris L., Supports a Whole Genome Duplication in the Zizania Genus.</title>
        <authorList>
            <person name="Haas M."/>
            <person name="Kono T."/>
            <person name="Macchietto M."/>
            <person name="Millas R."/>
            <person name="McGilp L."/>
            <person name="Shao M."/>
            <person name="Duquette J."/>
            <person name="Hirsch C.N."/>
            <person name="Kimball J."/>
        </authorList>
    </citation>
    <scope>NUCLEOTIDE SEQUENCE</scope>
    <source>
        <tissue evidence="2">Fresh leaf tissue</tissue>
    </source>
</reference>
<feature type="compositionally biased region" description="Low complexity" evidence="1">
    <location>
        <begin position="7"/>
        <end position="23"/>
    </location>
</feature>
<sequence length="108" mass="11211">MAPKKISSTTPTQPSGSGAASSPDPTKGFERPPTISSDTEDTNTIIVVDVESKDAQDEEPVNKDAMIGVALSGALISTASNNQRDKIVKDTITGGAVAIAVEFMNYLT</sequence>
<reference evidence="2" key="2">
    <citation type="submission" date="2021-02" db="EMBL/GenBank/DDBJ databases">
        <authorList>
            <person name="Kimball J.A."/>
            <person name="Haas M.W."/>
            <person name="Macchietto M."/>
            <person name="Kono T."/>
            <person name="Duquette J."/>
            <person name="Shao M."/>
        </authorList>
    </citation>
    <scope>NUCLEOTIDE SEQUENCE</scope>
    <source>
        <tissue evidence="2">Fresh leaf tissue</tissue>
    </source>
</reference>
<name>A0A8J5UZP7_ZIZPA</name>
<accession>A0A8J5UZP7</accession>
<dbReference type="AlphaFoldDB" id="A0A8J5UZP7"/>